<evidence type="ECO:0000313" key="3">
    <source>
        <dbReference type="Proteomes" id="UP001294444"/>
    </source>
</evidence>
<feature type="compositionally biased region" description="Polar residues" evidence="1">
    <location>
        <begin position="75"/>
        <end position="95"/>
    </location>
</feature>
<proteinExistence type="predicted"/>
<organism evidence="2 3">
    <name type="scientific">Melanopsichium pennsylvanicum</name>
    <dbReference type="NCBI Taxonomy" id="63383"/>
    <lineage>
        <taxon>Eukaryota</taxon>
        <taxon>Fungi</taxon>
        <taxon>Dikarya</taxon>
        <taxon>Basidiomycota</taxon>
        <taxon>Ustilaginomycotina</taxon>
        <taxon>Ustilaginomycetes</taxon>
        <taxon>Ustilaginales</taxon>
        <taxon>Ustilaginaceae</taxon>
        <taxon>Melanopsichium</taxon>
    </lineage>
</organism>
<sequence length="120" mass="13186">MEPCLKHWIATSEKIEDVPKGDAIAADEGSRSHSDDLLRHQIRGSLKLAAYCVSPRCGDISASLYRSIHMKHAPQPSSNAHIRNGTITKKQKGSSLSCMCNDYETSDKVGHPSTQRRVSP</sequence>
<dbReference type="Proteomes" id="UP001294444">
    <property type="component" value="Unassembled WGS sequence"/>
</dbReference>
<gene>
    <name evidence="2" type="ORF">MEPE_01950</name>
</gene>
<reference evidence="2" key="1">
    <citation type="submission" date="2023-10" db="EMBL/GenBank/DDBJ databases">
        <authorList>
            <person name="Guldener U."/>
        </authorList>
    </citation>
    <scope>NUCLEOTIDE SEQUENCE</scope>
    <source>
        <strain evidence="2">Mp4</strain>
    </source>
</reference>
<accession>A0AAJ4XII7</accession>
<dbReference type="AlphaFoldDB" id="A0AAJ4XII7"/>
<comment type="caution">
    <text evidence="2">The sequence shown here is derived from an EMBL/GenBank/DDBJ whole genome shotgun (WGS) entry which is preliminary data.</text>
</comment>
<protein>
    <submittedName>
        <fullName evidence="2">Uncharacterized protein</fullName>
    </submittedName>
</protein>
<name>A0AAJ4XII7_9BASI</name>
<dbReference type="EMBL" id="OAPG01000003">
    <property type="protein sequence ID" value="SNX83244.1"/>
    <property type="molecule type" value="Genomic_DNA"/>
</dbReference>
<evidence type="ECO:0000256" key="1">
    <source>
        <dbReference type="SAM" id="MobiDB-lite"/>
    </source>
</evidence>
<feature type="region of interest" description="Disordered" evidence="1">
    <location>
        <begin position="72"/>
        <end position="95"/>
    </location>
</feature>
<keyword evidence="3" id="KW-1185">Reference proteome</keyword>
<evidence type="ECO:0000313" key="2">
    <source>
        <dbReference type="EMBL" id="SNX83244.1"/>
    </source>
</evidence>